<dbReference type="InterPro" id="IPR018299">
    <property type="entry name" value="Alkaline_phosphatase_AS"/>
</dbReference>
<name>A0A137P8W2_CONC2</name>
<dbReference type="GO" id="GO:0046872">
    <property type="term" value="F:metal ion binding"/>
    <property type="evidence" value="ECO:0007669"/>
    <property type="project" value="UniProtKB-KW"/>
</dbReference>
<keyword evidence="12" id="KW-0812">Transmembrane</keyword>
<evidence type="ECO:0000256" key="3">
    <source>
        <dbReference type="ARBA" id="ARBA00022553"/>
    </source>
</evidence>
<keyword evidence="6 9" id="KW-0862">Zinc</keyword>
<feature type="binding site" evidence="9">
    <location>
        <position position="310"/>
    </location>
    <ligand>
        <name>Zn(2+)</name>
        <dbReference type="ChEBI" id="CHEBI:29105"/>
        <label>2</label>
    </ligand>
</feature>
<feature type="binding site" evidence="9">
    <location>
        <position position="165"/>
    </location>
    <ligand>
        <name>Mg(2+)</name>
        <dbReference type="ChEBI" id="CHEBI:18420"/>
    </ligand>
</feature>
<evidence type="ECO:0000256" key="7">
    <source>
        <dbReference type="ARBA" id="ARBA00022842"/>
    </source>
</evidence>
<feature type="binding site" evidence="9">
    <location>
        <position position="353"/>
    </location>
    <ligand>
        <name>Zn(2+)</name>
        <dbReference type="ChEBI" id="CHEBI:29105"/>
        <label>1</label>
    </ligand>
</feature>
<evidence type="ECO:0000256" key="4">
    <source>
        <dbReference type="ARBA" id="ARBA00022723"/>
    </source>
</evidence>
<keyword evidence="7 9" id="KW-0460">Magnesium</keyword>
<evidence type="ECO:0000313" key="13">
    <source>
        <dbReference type="EMBL" id="KXN71394.1"/>
    </source>
</evidence>
<dbReference type="AlphaFoldDB" id="A0A137P8W2"/>
<comment type="cofactor">
    <cofactor evidence="9">
        <name>Mg(2+)</name>
        <dbReference type="ChEBI" id="CHEBI:18420"/>
    </cofactor>
    <text evidence="9">Binds 1 Mg(2+) ion.</text>
</comment>
<dbReference type="CDD" id="cd16012">
    <property type="entry name" value="ALP"/>
    <property type="match status" value="1"/>
</dbReference>
<keyword evidence="3" id="KW-0597">Phosphoprotein</keyword>
<evidence type="ECO:0000256" key="2">
    <source>
        <dbReference type="ARBA" id="ARBA00012647"/>
    </source>
</evidence>
<dbReference type="OrthoDB" id="7392499at2759"/>
<dbReference type="Gene3D" id="3.40.720.10">
    <property type="entry name" value="Alkaline Phosphatase, subunit A"/>
    <property type="match status" value="1"/>
</dbReference>
<evidence type="ECO:0000256" key="8">
    <source>
        <dbReference type="PIRSR" id="PIRSR601952-1"/>
    </source>
</evidence>
<dbReference type="Proteomes" id="UP000070444">
    <property type="component" value="Unassembled WGS sequence"/>
</dbReference>
<dbReference type="Pfam" id="PF00245">
    <property type="entry name" value="Alk_phosphatase"/>
    <property type="match status" value="1"/>
</dbReference>
<evidence type="ECO:0000256" key="6">
    <source>
        <dbReference type="ARBA" id="ARBA00022833"/>
    </source>
</evidence>
<dbReference type="InterPro" id="IPR001952">
    <property type="entry name" value="Alkaline_phosphatase"/>
</dbReference>
<keyword evidence="12" id="KW-0472">Membrane</keyword>
<evidence type="ECO:0000256" key="12">
    <source>
        <dbReference type="SAM" id="Phobius"/>
    </source>
</evidence>
<organism evidence="13 14">
    <name type="scientific">Conidiobolus coronatus (strain ATCC 28846 / CBS 209.66 / NRRL 28638)</name>
    <name type="common">Delacroixia coronata</name>
    <dbReference type="NCBI Taxonomy" id="796925"/>
    <lineage>
        <taxon>Eukaryota</taxon>
        <taxon>Fungi</taxon>
        <taxon>Fungi incertae sedis</taxon>
        <taxon>Zoopagomycota</taxon>
        <taxon>Entomophthoromycotina</taxon>
        <taxon>Entomophthoromycetes</taxon>
        <taxon>Entomophthorales</taxon>
        <taxon>Ancylistaceae</taxon>
        <taxon>Conidiobolus</taxon>
    </lineage>
</organism>
<keyword evidence="12" id="KW-1133">Transmembrane helix</keyword>
<feature type="binding site" evidence="9">
    <location>
        <position position="66"/>
    </location>
    <ligand>
        <name>Mg(2+)</name>
        <dbReference type="ChEBI" id="CHEBI:18420"/>
    </ligand>
</feature>
<feature type="binding site" evidence="9">
    <location>
        <position position="456"/>
    </location>
    <ligand>
        <name>Zn(2+)</name>
        <dbReference type="ChEBI" id="CHEBI:29105"/>
        <label>2</label>
    </ligand>
</feature>
<dbReference type="PRINTS" id="PR00113">
    <property type="entry name" value="ALKPHPHTASE"/>
</dbReference>
<dbReference type="Gene3D" id="1.10.60.40">
    <property type="match status" value="1"/>
</dbReference>
<dbReference type="PANTHER" id="PTHR11596">
    <property type="entry name" value="ALKALINE PHOSPHATASE"/>
    <property type="match status" value="1"/>
</dbReference>
<evidence type="ECO:0000256" key="10">
    <source>
        <dbReference type="RuleBase" id="RU003946"/>
    </source>
</evidence>
<evidence type="ECO:0000256" key="1">
    <source>
        <dbReference type="ARBA" id="ARBA00005984"/>
    </source>
</evidence>
<dbReference type="EMBL" id="KQ964476">
    <property type="protein sequence ID" value="KXN71394.1"/>
    <property type="molecule type" value="Genomic_DNA"/>
</dbReference>
<dbReference type="EC" id="3.1.3.1" evidence="2 11"/>
<evidence type="ECO:0000256" key="9">
    <source>
        <dbReference type="PIRSR" id="PIRSR601952-2"/>
    </source>
</evidence>
<comment type="catalytic activity">
    <reaction evidence="11">
        <text>a phosphate monoester + H2O = an alcohol + phosphate</text>
        <dbReference type="Rhea" id="RHEA:15017"/>
        <dbReference type="ChEBI" id="CHEBI:15377"/>
        <dbReference type="ChEBI" id="CHEBI:30879"/>
        <dbReference type="ChEBI" id="CHEBI:43474"/>
        <dbReference type="ChEBI" id="CHEBI:67140"/>
        <dbReference type="EC" id="3.1.3.1"/>
    </reaction>
</comment>
<evidence type="ECO:0000256" key="11">
    <source>
        <dbReference type="RuleBase" id="RU003947"/>
    </source>
</evidence>
<comment type="similarity">
    <text evidence="1 10">Belongs to the alkaline phosphatase family.</text>
</comment>
<dbReference type="PANTHER" id="PTHR11596:SF5">
    <property type="entry name" value="ALKALINE PHOSPHATASE"/>
    <property type="match status" value="1"/>
</dbReference>
<comment type="cofactor">
    <cofactor evidence="9">
        <name>Zn(2+)</name>
        <dbReference type="ChEBI" id="CHEBI:29105"/>
    </cofactor>
    <text evidence="9">Binds 2 Zn(2+) ions.</text>
</comment>
<evidence type="ECO:0000313" key="14">
    <source>
        <dbReference type="Proteomes" id="UP000070444"/>
    </source>
</evidence>
<dbReference type="OMA" id="MMVMDGT"/>
<feature type="binding site" evidence="9">
    <location>
        <position position="352"/>
    </location>
    <ligand>
        <name>Zn(2+)</name>
        <dbReference type="ChEBI" id="CHEBI:29105"/>
        <label>2</label>
    </ligand>
</feature>
<feature type="binding site" evidence="9">
    <location>
        <position position="167"/>
    </location>
    <ligand>
        <name>Mg(2+)</name>
        <dbReference type="ChEBI" id="CHEBI:18420"/>
    </ligand>
</feature>
<dbReference type="InterPro" id="IPR017850">
    <property type="entry name" value="Alkaline_phosphatase_core_sf"/>
</dbReference>
<dbReference type="SMART" id="SM00098">
    <property type="entry name" value="alkPPc"/>
    <property type="match status" value="1"/>
</dbReference>
<keyword evidence="4 9" id="KW-0479">Metal-binding</keyword>
<dbReference type="SUPFAM" id="SSF53649">
    <property type="entry name" value="Alkaline phosphatase-like"/>
    <property type="match status" value="1"/>
</dbReference>
<dbReference type="GO" id="GO:0000329">
    <property type="term" value="C:fungal-type vacuole membrane"/>
    <property type="evidence" value="ECO:0007669"/>
    <property type="project" value="TreeGrafter"/>
</dbReference>
<gene>
    <name evidence="13" type="ORF">CONCODRAFT_48854</name>
</gene>
<reference evidence="13 14" key="1">
    <citation type="journal article" date="2015" name="Genome Biol. Evol.">
        <title>Phylogenomic analyses indicate that early fungi evolved digesting cell walls of algal ancestors of land plants.</title>
        <authorList>
            <person name="Chang Y."/>
            <person name="Wang S."/>
            <person name="Sekimoto S."/>
            <person name="Aerts A.L."/>
            <person name="Choi C."/>
            <person name="Clum A."/>
            <person name="LaButti K.M."/>
            <person name="Lindquist E.A."/>
            <person name="Yee Ngan C."/>
            <person name="Ohm R.A."/>
            <person name="Salamov A.A."/>
            <person name="Grigoriev I.V."/>
            <person name="Spatafora J.W."/>
            <person name="Berbee M.L."/>
        </authorList>
    </citation>
    <scope>NUCLEOTIDE SEQUENCE [LARGE SCALE GENOMIC DNA]</scope>
    <source>
        <strain evidence="13 14">NRRL 28638</strain>
    </source>
</reference>
<dbReference type="STRING" id="796925.A0A137P8W2"/>
<dbReference type="PROSITE" id="PS00123">
    <property type="entry name" value="ALKALINE_PHOSPHATASE"/>
    <property type="match status" value="1"/>
</dbReference>
<proteinExistence type="inferred from homology"/>
<keyword evidence="5 11" id="KW-0378">Hydrolase</keyword>
<feature type="binding site" evidence="9">
    <location>
        <position position="314"/>
    </location>
    <ligand>
        <name>Zn(2+)</name>
        <dbReference type="ChEBI" id="CHEBI:29105"/>
        <label>2</label>
    </ligand>
</feature>
<dbReference type="GO" id="GO:0004035">
    <property type="term" value="F:alkaline phosphatase activity"/>
    <property type="evidence" value="ECO:0007669"/>
    <property type="project" value="UniProtKB-EC"/>
</dbReference>
<keyword evidence="14" id="KW-1185">Reference proteome</keyword>
<evidence type="ECO:0000256" key="5">
    <source>
        <dbReference type="ARBA" id="ARBA00022801"/>
    </source>
</evidence>
<feature type="active site" description="Phosphoserine intermediate" evidence="8">
    <location>
        <position position="114"/>
    </location>
</feature>
<feature type="binding site" evidence="9">
    <location>
        <position position="305"/>
    </location>
    <ligand>
        <name>Mg(2+)</name>
        <dbReference type="ChEBI" id="CHEBI:18420"/>
    </ligand>
</feature>
<accession>A0A137P8W2</accession>
<feature type="binding site" evidence="9">
    <location>
        <position position="66"/>
    </location>
    <ligand>
        <name>Zn(2+)</name>
        <dbReference type="ChEBI" id="CHEBI:29105"/>
        <label>2</label>
    </ligand>
</feature>
<feature type="transmembrane region" description="Helical" evidence="12">
    <location>
        <begin position="32"/>
        <end position="55"/>
    </location>
</feature>
<sequence length="524" mass="58029">MSQNTDPERQLLLSTNNSDNTQRSIPYKVPNLLVISIIIFVTGIGILITSTTHYVQKRNVILLISDGFGPASEAYGREFARYVGALDAEGITSLDSILVGQSRTKSSSSLVTDSAAGATAFSCGLKTYNNAVGVDPNADPCGTILEAAKAEGMLTGLVVTSRITHATPAAFSAHVLHRDMENDIALQQIGFNPLGRQVDLMFGGGECEFLPNTTQGSCRSDDRDLKREGKDAFNWNFISKEEFEQIPDGDFKLPMAALFAKGHMPYDIDRDPKEQPSLKEMTQKALKVLSRASSTSSQGFFLMIEGSRIDMAAHDNDPAAHAREILAYYEAISAVKAFVNTHPDTVMISVSDHETGGFTLGRQIGPDYPEYIWYPEVIKKVKNSAATLANKYLNYQGDKKKSYLRQEILLNGLGIDHVSSEEWSHLQNCTTFQDFNYAFGDMVSRRAKLGWTTHGHTSVDVNLYAYGLQSERLAGNRENIEIGHFISQFLDLNLNKITNKLRSNFVKPMTSLFKNVEYEYGQHN</sequence>
<protein>
    <recommendedName>
        <fullName evidence="2 11">Alkaline phosphatase</fullName>
        <ecNumber evidence="2 11">3.1.3.1</ecNumber>
    </recommendedName>
</protein>